<evidence type="ECO:0000256" key="3">
    <source>
        <dbReference type="ARBA" id="ARBA00022490"/>
    </source>
</evidence>
<dbReference type="OrthoDB" id="9806661at2"/>
<dbReference type="GO" id="GO:0004595">
    <property type="term" value="F:pantetheine-phosphate adenylyltransferase activity"/>
    <property type="evidence" value="ECO:0007669"/>
    <property type="project" value="UniProtKB-EC"/>
</dbReference>
<keyword evidence="5" id="KW-0173">Coenzyme A biosynthesis</keyword>
<dbReference type="EMBL" id="AAWS01000062">
    <property type="protein sequence ID" value="EAY24735.1"/>
    <property type="molecule type" value="Genomic_DNA"/>
</dbReference>
<dbReference type="NCBIfam" id="TIGR00125">
    <property type="entry name" value="cyt_tran_rel"/>
    <property type="match status" value="1"/>
</dbReference>
<name>A1ZXZ8_MICM2</name>
<gene>
    <name evidence="8" type="ORF">M23134_05537</name>
</gene>
<accession>A1ZXZ8</accession>
<dbReference type="EC" id="2.7.7.3" evidence="1"/>
<evidence type="ECO:0000313" key="8">
    <source>
        <dbReference type="EMBL" id="EAY24735.1"/>
    </source>
</evidence>
<dbReference type="InterPro" id="IPR009218">
    <property type="entry name" value="HD_phosphohydro"/>
</dbReference>
<dbReference type="RefSeq" id="WP_002704226.1">
    <property type="nucleotide sequence ID" value="NZ_AAWS01000062.1"/>
</dbReference>
<dbReference type="Gene3D" id="3.40.50.620">
    <property type="entry name" value="HUPs"/>
    <property type="match status" value="1"/>
</dbReference>
<keyword evidence="4" id="KW-0460">Magnesium</keyword>
<evidence type="ECO:0000256" key="4">
    <source>
        <dbReference type="ARBA" id="ARBA00022842"/>
    </source>
</evidence>
<dbReference type="PANTHER" id="PTHR21174:SF0">
    <property type="entry name" value="HD PHOSPHOHYDROLASE FAMILY PROTEIN-RELATED"/>
    <property type="match status" value="1"/>
</dbReference>
<feature type="domain" description="Cytidyltransferase-like" evidence="7">
    <location>
        <begin position="198"/>
        <end position="239"/>
    </location>
</feature>
<protein>
    <recommendedName>
        <fullName evidence="2">Phosphopantetheine adenylyltransferase</fullName>
        <ecNumber evidence="1">2.7.7.3</ecNumber>
    </recommendedName>
</protein>
<keyword evidence="8" id="KW-0808">Transferase</keyword>
<proteinExistence type="predicted"/>
<keyword evidence="9" id="KW-1185">Reference proteome</keyword>
<dbReference type="PRINTS" id="PR01020">
    <property type="entry name" value="LPSBIOSNTHSS"/>
</dbReference>
<evidence type="ECO:0000313" key="9">
    <source>
        <dbReference type="Proteomes" id="UP000004095"/>
    </source>
</evidence>
<comment type="caution">
    <text evidence="8">The sequence shown here is derived from an EMBL/GenBank/DDBJ whole genome shotgun (WGS) entry which is preliminary data.</text>
</comment>
<sequence length="337" mass="39720">MAESLYQKYASLFALFGIKQVDVIAQHWQSPHRFYHNETHLKFLIDEIEKLYALDGINDHARHILLLTAFFHDVVYEPLANDNEEKSAQLLDKMVTARYPDAQIVREIILDTKNHEPKSQLSEVFCSLDMYIVESGSFAELQKWEFQIFKEYQMVDYKFYKQGRLKLLREFAQRYPKNAHNLQNLIEYVEQHKPKIGIYAGSFNPFHNGHFNILQKAERVFDKVIIAKGINPEKHNNDKMGEDSSVLKYRQYETFTGLLTDYASSKETDTDMTIIRGLRNGDDLDYEVNQLRFMEDMKPDIKLIFINCDQQFEHISSSSIRNLERIREGLGRKYLPK</sequence>
<keyword evidence="3" id="KW-0963">Cytoplasm</keyword>
<evidence type="ECO:0000256" key="1">
    <source>
        <dbReference type="ARBA" id="ARBA00012392"/>
    </source>
</evidence>
<reference evidence="8 9" key="1">
    <citation type="submission" date="2007-01" db="EMBL/GenBank/DDBJ databases">
        <authorList>
            <person name="Haygood M."/>
            <person name="Podell S."/>
            <person name="Anderson C."/>
            <person name="Hopkinson B."/>
            <person name="Roe K."/>
            <person name="Barbeau K."/>
            <person name="Gaasterland T."/>
            <person name="Ferriera S."/>
            <person name="Johnson J."/>
            <person name="Kravitz S."/>
            <person name="Beeson K."/>
            <person name="Sutton G."/>
            <person name="Rogers Y.-H."/>
            <person name="Friedman R."/>
            <person name="Frazier M."/>
            <person name="Venter J.C."/>
        </authorList>
    </citation>
    <scope>NUCLEOTIDE SEQUENCE [LARGE SCALE GENOMIC DNA]</scope>
    <source>
        <strain evidence="8 9">ATCC 23134</strain>
    </source>
</reference>
<dbReference type="Pfam" id="PF01467">
    <property type="entry name" value="CTP_transf_like"/>
    <property type="match status" value="1"/>
</dbReference>
<dbReference type="InterPro" id="IPR014729">
    <property type="entry name" value="Rossmann-like_a/b/a_fold"/>
</dbReference>
<dbReference type="GO" id="GO:0015937">
    <property type="term" value="P:coenzyme A biosynthetic process"/>
    <property type="evidence" value="ECO:0007669"/>
    <property type="project" value="UniProtKB-KW"/>
</dbReference>
<dbReference type="AlphaFoldDB" id="A1ZXZ8"/>
<evidence type="ECO:0000256" key="2">
    <source>
        <dbReference type="ARBA" id="ARBA00013868"/>
    </source>
</evidence>
<organism evidence="8 9">
    <name type="scientific">Microscilla marina ATCC 23134</name>
    <dbReference type="NCBI Taxonomy" id="313606"/>
    <lineage>
        <taxon>Bacteria</taxon>
        <taxon>Pseudomonadati</taxon>
        <taxon>Bacteroidota</taxon>
        <taxon>Cytophagia</taxon>
        <taxon>Cytophagales</taxon>
        <taxon>Microscillaceae</taxon>
        <taxon>Microscilla</taxon>
    </lineage>
</organism>
<dbReference type="InterPro" id="IPR004821">
    <property type="entry name" value="Cyt_trans-like"/>
</dbReference>
<evidence type="ECO:0000259" key="7">
    <source>
        <dbReference type="Pfam" id="PF01467"/>
    </source>
</evidence>
<dbReference type="SUPFAM" id="SSF109604">
    <property type="entry name" value="HD-domain/PDEase-like"/>
    <property type="match status" value="1"/>
</dbReference>
<comment type="catalytic activity">
    <reaction evidence="6">
        <text>(R)-4'-phosphopantetheine + ATP + H(+) = 3'-dephospho-CoA + diphosphate</text>
        <dbReference type="Rhea" id="RHEA:19801"/>
        <dbReference type="ChEBI" id="CHEBI:15378"/>
        <dbReference type="ChEBI" id="CHEBI:30616"/>
        <dbReference type="ChEBI" id="CHEBI:33019"/>
        <dbReference type="ChEBI" id="CHEBI:57328"/>
        <dbReference type="ChEBI" id="CHEBI:61723"/>
        <dbReference type="EC" id="2.7.7.3"/>
    </reaction>
</comment>
<evidence type="ECO:0000256" key="5">
    <source>
        <dbReference type="ARBA" id="ARBA00022993"/>
    </source>
</evidence>
<dbReference type="SUPFAM" id="SSF52374">
    <property type="entry name" value="Nucleotidylyl transferase"/>
    <property type="match status" value="1"/>
</dbReference>
<dbReference type="InterPro" id="IPR001980">
    <property type="entry name" value="PPAT"/>
</dbReference>
<dbReference type="eggNOG" id="COG0669">
    <property type="taxonomic scope" value="Bacteria"/>
</dbReference>
<dbReference type="PANTHER" id="PTHR21174">
    <property type="match status" value="1"/>
</dbReference>
<evidence type="ECO:0000256" key="6">
    <source>
        <dbReference type="ARBA" id="ARBA00029346"/>
    </source>
</evidence>
<dbReference type="eggNOG" id="COG4339">
    <property type="taxonomic scope" value="Bacteria"/>
</dbReference>
<dbReference type="Proteomes" id="UP000004095">
    <property type="component" value="Unassembled WGS sequence"/>
</dbReference>